<dbReference type="NCBIfam" id="TIGR00730">
    <property type="entry name" value="Rossman fold protein, TIGR00730 family"/>
    <property type="match status" value="1"/>
</dbReference>
<dbReference type="InterPro" id="IPR005269">
    <property type="entry name" value="LOG"/>
</dbReference>
<evidence type="ECO:0000313" key="1">
    <source>
        <dbReference type="EMBL" id="KAF9457233.1"/>
    </source>
</evidence>
<dbReference type="Proteomes" id="UP000807353">
    <property type="component" value="Unassembled WGS sequence"/>
</dbReference>
<sequence length="249" mass="26294">MANSIDLSYSKGGIAVYCGSSIGAQKAYANAAQSVGRALAQAKRPLIYGGGAQGLMGIVSGSTLASGGDAIGIVPYAIHVGGGEREKSVANGSLHVESILGASVRAKHEKIVVDSMHERKVQMAKRSVGFIGLPGGFGSFEEVMEVATWTQLGIHDKPVVMLNVLGFYEPLRQLIQNGITEGFINAANYGLVIFVDGPEAHDEHEAFDWGNAAVKAVESWQPQSVTPKYDWSKRLNGTYNTKEGALAAT</sequence>
<dbReference type="InterPro" id="IPR031100">
    <property type="entry name" value="LOG_fam"/>
</dbReference>
<evidence type="ECO:0000313" key="2">
    <source>
        <dbReference type="Proteomes" id="UP000807353"/>
    </source>
</evidence>
<dbReference type="PANTHER" id="PTHR31223">
    <property type="entry name" value="LOG FAMILY PROTEIN YJL055W"/>
    <property type="match status" value="1"/>
</dbReference>
<proteinExistence type="predicted"/>
<keyword evidence="2" id="KW-1185">Reference proteome</keyword>
<evidence type="ECO:0008006" key="3">
    <source>
        <dbReference type="Google" id="ProtNLM"/>
    </source>
</evidence>
<dbReference type="EMBL" id="MU150381">
    <property type="protein sequence ID" value="KAF9457233.1"/>
    <property type="molecule type" value="Genomic_DNA"/>
</dbReference>
<name>A0A9P5XTD8_9AGAR</name>
<dbReference type="GO" id="GO:0016787">
    <property type="term" value="F:hydrolase activity"/>
    <property type="evidence" value="ECO:0007669"/>
    <property type="project" value="InterPro"/>
</dbReference>
<dbReference type="SUPFAM" id="SSF102405">
    <property type="entry name" value="MCP/YpsA-like"/>
    <property type="match status" value="1"/>
</dbReference>
<dbReference type="Pfam" id="PF03641">
    <property type="entry name" value="Lysine_decarbox"/>
    <property type="match status" value="1"/>
</dbReference>
<gene>
    <name evidence="1" type="ORF">BDZ94DRAFT_1176017</name>
</gene>
<accession>A0A9P5XTD8</accession>
<dbReference type="Gene3D" id="3.40.50.450">
    <property type="match status" value="1"/>
</dbReference>
<dbReference type="GO" id="GO:0009691">
    <property type="term" value="P:cytokinin biosynthetic process"/>
    <property type="evidence" value="ECO:0007669"/>
    <property type="project" value="InterPro"/>
</dbReference>
<comment type="caution">
    <text evidence="1">The sequence shown here is derived from an EMBL/GenBank/DDBJ whole genome shotgun (WGS) entry which is preliminary data.</text>
</comment>
<dbReference type="AlphaFoldDB" id="A0A9P5XTD8"/>
<organism evidence="1 2">
    <name type="scientific">Collybia nuda</name>
    <dbReference type="NCBI Taxonomy" id="64659"/>
    <lineage>
        <taxon>Eukaryota</taxon>
        <taxon>Fungi</taxon>
        <taxon>Dikarya</taxon>
        <taxon>Basidiomycota</taxon>
        <taxon>Agaricomycotina</taxon>
        <taxon>Agaricomycetes</taxon>
        <taxon>Agaricomycetidae</taxon>
        <taxon>Agaricales</taxon>
        <taxon>Tricholomatineae</taxon>
        <taxon>Clitocybaceae</taxon>
        <taxon>Collybia</taxon>
    </lineage>
</organism>
<dbReference type="OrthoDB" id="414463at2759"/>
<protein>
    <recommendedName>
        <fullName evidence="3">Cytokinin riboside 5'-monophosphate phosphoribohydrolase</fullName>
    </recommendedName>
</protein>
<reference evidence="1" key="1">
    <citation type="submission" date="2020-11" db="EMBL/GenBank/DDBJ databases">
        <authorList>
            <consortium name="DOE Joint Genome Institute"/>
            <person name="Ahrendt S."/>
            <person name="Riley R."/>
            <person name="Andreopoulos W."/>
            <person name="Labutti K."/>
            <person name="Pangilinan J."/>
            <person name="Ruiz-Duenas F.J."/>
            <person name="Barrasa J.M."/>
            <person name="Sanchez-Garcia M."/>
            <person name="Camarero S."/>
            <person name="Miyauchi S."/>
            <person name="Serrano A."/>
            <person name="Linde D."/>
            <person name="Babiker R."/>
            <person name="Drula E."/>
            <person name="Ayuso-Fernandez I."/>
            <person name="Pacheco R."/>
            <person name="Padilla G."/>
            <person name="Ferreira P."/>
            <person name="Barriuso J."/>
            <person name="Kellner H."/>
            <person name="Castanera R."/>
            <person name="Alfaro M."/>
            <person name="Ramirez L."/>
            <person name="Pisabarro A.G."/>
            <person name="Kuo A."/>
            <person name="Tritt A."/>
            <person name="Lipzen A."/>
            <person name="He G."/>
            <person name="Yan M."/>
            <person name="Ng V."/>
            <person name="Cullen D."/>
            <person name="Martin F."/>
            <person name="Rosso M.-N."/>
            <person name="Henrissat B."/>
            <person name="Hibbett D."/>
            <person name="Martinez A.T."/>
            <person name="Grigoriev I.V."/>
        </authorList>
    </citation>
    <scope>NUCLEOTIDE SEQUENCE</scope>
    <source>
        <strain evidence="1">CBS 247.69</strain>
    </source>
</reference>